<dbReference type="Pfam" id="PF02517">
    <property type="entry name" value="Rce1-like"/>
    <property type="match status" value="1"/>
</dbReference>
<comment type="caution">
    <text evidence="3">The sequence shown here is derived from an EMBL/GenBank/DDBJ whole genome shotgun (WGS) entry which is preliminary data.</text>
</comment>
<dbReference type="GO" id="GO:0080120">
    <property type="term" value="P:CAAX-box protein maturation"/>
    <property type="evidence" value="ECO:0007669"/>
    <property type="project" value="UniProtKB-ARBA"/>
</dbReference>
<feature type="transmembrane region" description="Helical" evidence="1">
    <location>
        <begin position="175"/>
        <end position="195"/>
    </location>
</feature>
<dbReference type="Proteomes" id="UP001209318">
    <property type="component" value="Unassembled WGS sequence"/>
</dbReference>
<feature type="transmembrane region" description="Helical" evidence="1">
    <location>
        <begin position="151"/>
        <end position="169"/>
    </location>
</feature>
<dbReference type="GO" id="GO:0008237">
    <property type="term" value="F:metallopeptidase activity"/>
    <property type="evidence" value="ECO:0007669"/>
    <property type="project" value="UniProtKB-KW"/>
</dbReference>
<dbReference type="GO" id="GO:0004175">
    <property type="term" value="F:endopeptidase activity"/>
    <property type="evidence" value="ECO:0007669"/>
    <property type="project" value="UniProtKB-ARBA"/>
</dbReference>
<keyword evidence="1" id="KW-0812">Transmembrane</keyword>
<evidence type="ECO:0000256" key="1">
    <source>
        <dbReference type="SAM" id="Phobius"/>
    </source>
</evidence>
<evidence type="ECO:0000313" key="4">
    <source>
        <dbReference type="Proteomes" id="UP001209318"/>
    </source>
</evidence>
<feature type="transmembrane region" description="Helical" evidence="1">
    <location>
        <begin position="207"/>
        <end position="226"/>
    </location>
</feature>
<protein>
    <submittedName>
        <fullName evidence="3">CPBP family intramembrane metalloprotease</fullName>
    </submittedName>
</protein>
<feature type="transmembrane region" description="Helical" evidence="1">
    <location>
        <begin position="9"/>
        <end position="33"/>
    </location>
</feature>
<dbReference type="PROSITE" id="PS51257">
    <property type="entry name" value="PROKAR_LIPOPROTEIN"/>
    <property type="match status" value="1"/>
</dbReference>
<dbReference type="InterPro" id="IPR003675">
    <property type="entry name" value="Rce1/LyrA-like_dom"/>
</dbReference>
<feature type="transmembrane region" description="Helical" evidence="1">
    <location>
        <begin position="74"/>
        <end position="97"/>
    </location>
</feature>
<gene>
    <name evidence="3" type="ORF">OEV98_09405</name>
</gene>
<name>A0AAE3ISU9_9BACI</name>
<feature type="transmembrane region" description="Helical" evidence="1">
    <location>
        <begin position="112"/>
        <end position="131"/>
    </location>
</feature>
<feature type="transmembrane region" description="Helical" evidence="1">
    <location>
        <begin position="39"/>
        <end position="62"/>
    </location>
</feature>
<sequence>MRGKHIGQIVLLTILSCIALFIIEQIIEVGYVIKTAAKLVMFLIIPLAYITFVLRQPILAFLNVKSIDIKNLRLGFIFGVLAMGIVISAFVLFHNFINTDTIIDDLQTRLKITPEIFLFIAIYITLGNSLLEEFYFRGFIFFNLYKTDHKLLAYLFSSLLFSVYHVAIFAVWFNIWLILLAMLGLFLVGLVFSWLNTKSNNFLNSWLLHILADLGVMLIGFHLFGFY</sequence>
<evidence type="ECO:0000313" key="3">
    <source>
        <dbReference type="EMBL" id="MCU9613777.1"/>
    </source>
</evidence>
<keyword evidence="1" id="KW-0472">Membrane</keyword>
<keyword evidence="1" id="KW-1133">Transmembrane helix</keyword>
<accession>A0AAE3ISU9</accession>
<feature type="domain" description="CAAX prenyl protease 2/Lysostaphin resistance protein A-like" evidence="2">
    <location>
        <begin position="117"/>
        <end position="214"/>
    </location>
</feature>
<dbReference type="RefSeq" id="WP_263073019.1">
    <property type="nucleotide sequence ID" value="NZ_JAOUSF010000003.1"/>
</dbReference>
<reference evidence="3" key="1">
    <citation type="submission" date="2022-10" db="EMBL/GenBank/DDBJ databases">
        <title>Description of Fervidibacillus gen. nov. in the family Fervidibacillaceae fam. nov. with two species, Fervidibacillus albus sp. nov., and Fervidibacillus halotolerans sp. nov., isolated from tidal flat sediments.</title>
        <authorList>
            <person name="Kwon K.K."/>
            <person name="Yang S.-H."/>
        </authorList>
    </citation>
    <scope>NUCLEOTIDE SEQUENCE</scope>
    <source>
        <strain evidence="3">JCM 19140</strain>
    </source>
</reference>
<dbReference type="EMBL" id="JAOUSF010000003">
    <property type="protein sequence ID" value="MCU9613777.1"/>
    <property type="molecule type" value="Genomic_DNA"/>
</dbReference>
<proteinExistence type="predicted"/>
<keyword evidence="3" id="KW-0645">Protease</keyword>
<organism evidence="3 4">
    <name type="scientific">Perspicuibacillus lycopersici</name>
    <dbReference type="NCBI Taxonomy" id="1325689"/>
    <lineage>
        <taxon>Bacteria</taxon>
        <taxon>Bacillati</taxon>
        <taxon>Bacillota</taxon>
        <taxon>Bacilli</taxon>
        <taxon>Bacillales</taxon>
        <taxon>Bacillaceae</taxon>
        <taxon>Perspicuibacillus</taxon>
    </lineage>
</organism>
<keyword evidence="3" id="KW-0378">Hydrolase</keyword>
<evidence type="ECO:0000259" key="2">
    <source>
        <dbReference type="Pfam" id="PF02517"/>
    </source>
</evidence>
<keyword evidence="4" id="KW-1185">Reference proteome</keyword>
<dbReference type="AlphaFoldDB" id="A0AAE3ISU9"/>
<keyword evidence="3" id="KW-0482">Metalloprotease</keyword>